<comment type="caution">
    <text evidence="2">The sequence shown here is derived from an EMBL/GenBank/DDBJ whole genome shotgun (WGS) entry which is preliminary data.</text>
</comment>
<dbReference type="SUPFAM" id="SSF56300">
    <property type="entry name" value="Metallo-dependent phosphatases"/>
    <property type="match status" value="1"/>
</dbReference>
<evidence type="ECO:0000313" key="3">
    <source>
        <dbReference type="Proteomes" id="UP001629246"/>
    </source>
</evidence>
<organism evidence="2 3">
    <name type="scientific">Herbaspirillum lusitanum</name>
    <dbReference type="NCBI Taxonomy" id="213312"/>
    <lineage>
        <taxon>Bacteria</taxon>
        <taxon>Pseudomonadati</taxon>
        <taxon>Pseudomonadota</taxon>
        <taxon>Betaproteobacteria</taxon>
        <taxon>Burkholderiales</taxon>
        <taxon>Oxalobacteraceae</taxon>
        <taxon>Herbaspirillum</taxon>
    </lineage>
</organism>
<dbReference type="PANTHER" id="PTHR37844">
    <property type="entry name" value="SER/THR PROTEIN PHOSPHATASE SUPERFAMILY (AFU_ORTHOLOGUE AFUA_1G14840)"/>
    <property type="match status" value="1"/>
</dbReference>
<feature type="domain" description="Calcineurin-like phosphoesterase" evidence="1">
    <location>
        <begin position="1"/>
        <end position="221"/>
    </location>
</feature>
<dbReference type="EMBL" id="JAQQFM010000008">
    <property type="protein sequence ID" value="MFL9926287.1"/>
    <property type="molecule type" value="Genomic_DNA"/>
</dbReference>
<proteinExistence type="predicted"/>
<protein>
    <submittedName>
        <fullName evidence="2">Metallophosphoesterase family protein</fullName>
    </submittedName>
</protein>
<dbReference type="PANTHER" id="PTHR37844:SF2">
    <property type="entry name" value="SER_THR PROTEIN PHOSPHATASE SUPERFAMILY (AFU_ORTHOLOGUE AFUA_1G14840)"/>
    <property type="match status" value="1"/>
</dbReference>
<dbReference type="InterPro" id="IPR029052">
    <property type="entry name" value="Metallo-depent_PP-like"/>
</dbReference>
<dbReference type="Pfam" id="PF00149">
    <property type="entry name" value="Metallophos"/>
    <property type="match status" value="1"/>
</dbReference>
<keyword evidence="3" id="KW-1185">Reference proteome</keyword>
<dbReference type="InterPro" id="IPR004843">
    <property type="entry name" value="Calcineurin-like_PHP"/>
</dbReference>
<evidence type="ECO:0000313" key="2">
    <source>
        <dbReference type="EMBL" id="MFL9926287.1"/>
    </source>
</evidence>
<name>A0ABW9AD86_9BURK</name>
<accession>A0ABW9AD86</accession>
<dbReference type="RefSeq" id="WP_408159495.1">
    <property type="nucleotide sequence ID" value="NZ_JAQQFM010000008.1"/>
</dbReference>
<sequence length="260" mass="28816">MRLLILSDLHLEVWRERAPLIDPAVSQPDLVILAGDIENGTRAVSWAEQKFTGIPVLYVAGNHEAYGGTWETTLADLEQACADSPNVQFLNRGTTVVAGVRFLGVTLWTDFELYGAQQKEAAMLAAQPVMVDYRRIQVAQPFMHMMTPDDTILLHAGDRAWLQQQLAQPFDGRTVVITHMAPSMQSVAPRYADDLVSAAFASQLESIAAGADLWIHGHMHDSFDYRLGDCRVVCNPCGYVQRDGAAENENFNPDFVLELN</sequence>
<gene>
    <name evidence="2" type="ORF">PQR62_18575</name>
</gene>
<dbReference type="Gene3D" id="3.60.21.10">
    <property type="match status" value="1"/>
</dbReference>
<evidence type="ECO:0000259" key="1">
    <source>
        <dbReference type="Pfam" id="PF00149"/>
    </source>
</evidence>
<reference evidence="2 3" key="1">
    <citation type="journal article" date="2024" name="Chem. Sci.">
        <title>Discovery of megapolipeptins by genome mining of a Burkholderiales bacteria collection.</title>
        <authorList>
            <person name="Paulo B.S."/>
            <person name="Recchia M.J.J."/>
            <person name="Lee S."/>
            <person name="Fergusson C.H."/>
            <person name="Romanowski S.B."/>
            <person name="Hernandez A."/>
            <person name="Krull N."/>
            <person name="Liu D.Y."/>
            <person name="Cavanagh H."/>
            <person name="Bos A."/>
            <person name="Gray C.A."/>
            <person name="Murphy B.T."/>
            <person name="Linington R.G."/>
            <person name="Eustaquio A.S."/>
        </authorList>
    </citation>
    <scope>NUCLEOTIDE SEQUENCE [LARGE SCALE GENOMIC DNA]</scope>
    <source>
        <strain evidence="2 3">RL21-008-BIB-A</strain>
    </source>
</reference>
<dbReference type="Proteomes" id="UP001629246">
    <property type="component" value="Unassembled WGS sequence"/>
</dbReference>